<feature type="domain" description="Asparagine synthetase" evidence="4">
    <location>
        <begin position="241"/>
        <end position="377"/>
    </location>
</feature>
<dbReference type="SUPFAM" id="SSF52402">
    <property type="entry name" value="Adenine nucleotide alpha hydrolases-like"/>
    <property type="match status" value="1"/>
</dbReference>
<dbReference type="STRING" id="1232681.ADIS_0570"/>
<comment type="catalytic activity">
    <reaction evidence="3">
        <text>L-aspartate + L-glutamine + ATP + H2O = L-asparagine + L-glutamate + AMP + diphosphate + H(+)</text>
        <dbReference type="Rhea" id="RHEA:12228"/>
        <dbReference type="ChEBI" id="CHEBI:15377"/>
        <dbReference type="ChEBI" id="CHEBI:15378"/>
        <dbReference type="ChEBI" id="CHEBI:29985"/>
        <dbReference type="ChEBI" id="CHEBI:29991"/>
        <dbReference type="ChEBI" id="CHEBI:30616"/>
        <dbReference type="ChEBI" id="CHEBI:33019"/>
        <dbReference type="ChEBI" id="CHEBI:58048"/>
        <dbReference type="ChEBI" id="CHEBI:58359"/>
        <dbReference type="ChEBI" id="CHEBI:456215"/>
        <dbReference type="EC" id="6.3.5.4"/>
    </reaction>
</comment>
<dbReference type="OrthoDB" id="9763290at2"/>
<dbReference type="PANTHER" id="PTHR43284">
    <property type="entry name" value="ASPARAGINE SYNTHETASE (GLUTAMINE-HYDROLYZING)"/>
    <property type="match status" value="1"/>
</dbReference>
<organism evidence="6 7">
    <name type="scientific">Lunatimonas lonarensis</name>
    <dbReference type="NCBI Taxonomy" id="1232681"/>
    <lineage>
        <taxon>Bacteria</taxon>
        <taxon>Pseudomonadati</taxon>
        <taxon>Bacteroidota</taxon>
        <taxon>Cytophagia</taxon>
        <taxon>Cytophagales</taxon>
        <taxon>Cyclobacteriaceae</taxon>
    </lineage>
</organism>
<dbReference type="InterPro" id="IPR001962">
    <property type="entry name" value="Asn_synthase"/>
</dbReference>
<keyword evidence="6" id="KW-0436">Ligase</keyword>
<evidence type="ECO:0000313" key="6">
    <source>
        <dbReference type="EMBL" id="EON78977.1"/>
    </source>
</evidence>
<sequence length="611" mass="69720">MNVYVGCFSPNQYAVTDRYREISKGEYREFKEFGQDLQGGGFGLLVHDQADGKIPFKLISTLYRGGLFILTESRLDNRDFLIKKLGERELWEPGVENAVIVYHAFRKWGASFVDHLDGDWSVMIFNTEKKELVIAVDHLATRSVFFSKQSDGFLFSNSKKVLLDAIGDKVPLNRQFILRRLLISRISSPETCHQGIFPVPPGHVLRVSESGTVDKRRYWFFDRVKPVEFQKEEDYLEAFLEVYRQAVRERIIPGVTLGSHLSGGLDSGSVSALAAEHLRVRGRSLLSFTGTTSAVPKESMYKFEDEAYYAGLTAQHAGNIEQHVCTGTSYPLLESIGYSVDTFQELSHGIGNLHWIYEISDRAKQAGVNLMLVGQQGNATVSWQGEKAATWKSSLKEVAKEVYWDKIQGGKSLVDFRKIPRCYVNNPNDTVINREFLSSFSFRDLLREESDELDNSLPPGVGRTRYDLMGLRNNQISVFWQTLSQKKGLIHWDPTNDAGLMEFCLGIPEEFYRRGMRRHLIRQSMKNLLPDEVAFNSKKGLQSADWQERFQKEQVAFRELLSALGPSHPVRNYIDIPSLIRKMDRFLETPGMLSGEISRAFGLIFLTEKWE</sequence>
<dbReference type="AlphaFoldDB" id="R7ZY34"/>
<dbReference type="PATRIC" id="fig|1288963.3.peg.569"/>
<gene>
    <name evidence="6" type="ORF">ADIS_0570</name>
</gene>
<dbReference type="Pfam" id="PF13537">
    <property type="entry name" value="GATase_7"/>
    <property type="match status" value="1"/>
</dbReference>
<dbReference type="GO" id="GO:0004066">
    <property type="term" value="F:asparagine synthase (glutamine-hydrolyzing) activity"/>
    <property type="evidence" value="ECO:0007669"/>
    <property type="project" value="UniProtKB-EC"/>
</dbReference>
<dbReference type="SUPFAM" id="SSF56235">
    <property type="entry name" value="N-terminal nucleophile aminohydrolases (Ntn hydrolases)"/>
    <property type="match status" value="1"/>
</dbReference>
<dbReference type="PANTHER" id="PTHR43284:SF1">
    <property type="entry name" value="ASPARAGINE SYNTHETASE"/>
    <property type="match status" value="1"/>
</dbReference>
<dbReference type="InterPro" id="IPR051786">
    <property type="entry name" value="ASN_synthetase/amidase"/>
</dbReference>
<dbReference type="RefSeq" id="WP_010852719.1">
    <property type="nucleotide sequence ID" value="NZ_AQHR01000021.1"/>
</dbReference>
<protein>
    <recommendedName>
        <fullName evidence="2">asparagine synthase (glutamine-hydrolyzing)</fullName>
        <ecNumber evidence="2">6.3.5.4</ecNumber>
    </recommendedName>
</protein>
<feature type="domain" description="Glutamine amidotransferase type-2" evidence="5">
    <location>
        <begin position="65"/>
        <end position="163"/>
    </location>
</feature>
<dbReference type="EC" id="6.3.5.4" evidence="2"/>
<evidence type="ECO:0000256" key="3">
    <source>
        <dbReference type="ARBA" id="ARBA00048741"/>
    </source>
</evidence>
<evidence type="ECO:0000313" key="7">
    <source>
        <dbReference type="Proteomes" id="UP000013909"/>
    </source>
</evidence>
<evidence type="ECO:0000256" key="1">
    <source>
        <dbReference type="ARBA" id="ARBA00005187"/>
    </source>
</evidence>
<dbReference type="Pfam" id="PF00733">
    <property type="entry name" value="Asn_synthase"/>
    <property type="match status" value="2"/>
</dbReference>
<proteinExistence type="predicted"/>
<dbReference type="GO" id="GO:0006529">
    <property type="term" value="P:asparagine biosynthetic process"/>
    <property type="evidence" value="ECO:0007669"/>
    <property type="project" value="InterPro"/>
</dbReference>
<comment type="caution">
    <text evidence="6">The sequence shown here is derived from an EMBL/GenBank/DDBJ whole genome shotgun (WGS) entry which is preliminary data.</text>
</comment>
<accession>R7ZY34</accession>
<dbReference type="Gene3D" id="3.60.20.10">
    <property type="entry name" value="Glutamine Phosphoribosylpyrophosphate, subunit 1, domain 1"/>
    <property type="match status" value="1"/>
</dbReference>
<dbReference type="InterPro" id="IPR014729">
    <property type="entry name" value="Rossmann-like_a/b/a_fold"/>
</dbReference>
<dbReference type="InterPro" id="IPR029055">
    <property type="entry name" value="Ntn_hydrolases_N"/>
</dbReference>
<dbReference type="InterPro" id="IPR017932">
    <property type="entry name" value="GATase_2_dom"/>
</dbReference>
<dbReference type="EMBL" id="AQHR01000021">
    <property type="protein sequence ID" value="EON78977.1"/>
    <property type="molecule type" value="Genomic_DNA"/>
</dbReference>
<dbReference type="Proteomes" id="UP000013909">
    <property type="component" value="Unassembled WGS sequence"/>
</dbReference>
<evidence type="ECO:0000259" key="5">
    <source>
        <dbReference type="Pfam" id="PF13537"/>
    </source>
</evidence>
<dbReference type="Gene3D" id="3.40.50.620">
    <property type="entry name" value="HUPs"/>
    <property type="match status" value="2"/>
</dbReference>
<name>R7ZY34_9BACT</name>
<feature type="domain" description="Asparagine synthetase" evidence="4">
    <location>
        <begin position="496"/>
        <end position="579"/>
    </location>
</feature>
<comment type="pathway">
    <text evidence="1">Amino-acid biosynthesis; L-asparagine biosynthesis; L-asparagine from L-aspartate (L-Gln route): step 1/1.</text>
</comment>
<reference evidence="6 7" key="1">
    <citation type="submission" date="2013-02" db="EMBL/GenBank/DDBJ databases">
        <title>A novel strain isolated from Lonar lake, Maharashtra, India.</title>
        <authorList>
            <person name="Singh A."/>
        </authorList>
    </citation>
    <scope>NUCLEOTIDE SEQUENCE [LARGE SCALE GENOMIC DNA]</scope>
    <source>
        <strain evidence="6 7">AK24</strain>
    </source>
</reference>
<evidence type="ECO:0000259" key="4">
    <source>
        <dbReference type="Pfam" id="PF00733"/>
    </source>
</evidence>
<evidence type="ECO:0000256" key="2">
    <source>
        <dbReference type="ARBA" id="ARBA00012737"/>
    </source>
</evidence>
<keyword evidence="7" id="KW-1185">Reference proteome</keyword>